<accession>A0AAV4PH31</accession>
<reference evidence="1 2" key="1">
    <citation type="submission" date="2021-06" db="EMBL/GenBank/DDBJ databases">
        <title>Caerostris darwini draft genome.</title>
        <authorList>
            <person name="Kono N."/>
            <person name="Arakawa K."/>
        </authorList>
    </citation>
    <scope>NUCLEOTIDE SEQUENCE [LARGE SCALE GENOMIC DNA]</scope>
</reference>
<proteinExistence type="predicted"/>
<organism evidence="1 2">
    <name type="scientific">Caerostris darwini</name>
    <dbReference type="NCBI Taxonomy" id="1538125"/>
    <lineage>
        <taxon>Eukaryota</taxon>
        <taxon>Metazoa</taxon>
        <taxon>Ecdysozoa</taxon>
        <taxon>Arthropoda</taxon>
        <taxon>Chelicerata</taxon>
        <taxon>Arachnida</taxon>
        <taxon>Araneae</taxon>
        <taxon>Araneomorphae</taxon>
        <taxon>Entelegynae</taxon>
        <taxon>Araneoidea</taxon>
        <taxon>Araneidae</taxon>
        <taxon>Caerostris</taxon>
    </lineage>
</organism>
<protein>
    <submittedName>
        <fullName evidence="1">Uncharacterized protein</fullName>
    </submittedName>
</protein>
<dbReference type="Proteomes" id="UP001054837">
    <property type="component" value="Unassembled WGS sequence"/>
</dbReference>
<name>A0AAV4PH31_9ARAC</name>
<keyword evidence="2" id="KW-1185">Reference proteome</keyword>
<dbReference type="EMBL" id="BPLQ01002964">
    <property type="protein sequence ID" value="GIX96722.1"/>
    <property type="molecule type" value="Genomic_DNA"/>
</dbReference>
<sequence length="130" mass="14878">MTFSVKPDRLTFPKRKKSLAIKGLKAARDGEKCTNCTFSGHVSPPHLERGAFNLFHQSGHVSWINVRPSRRQILLRSRHVNYVGPHKCSPEYREMCSLTNHSLCDMPPSHHPSMHAPPPNWLIRTCNICR</sequence>
<dbReference type="AlphaFoldDB" id="A0AAV4PH31"/>
<comment type="caution">
    <text evidence="1">The sequence shown here is derived from an EMBL/GenBank/DDBJ whole genome shotgun (WGS) entry which is preliminary data.</text>
</comment>
<evidence type="ECO:0000313" key="1">
    <source>
        <dbReference type="EMBL" id="GIX96722.1"/>
    </source>
</evidence>
<gene>
    <name evidence="1" type="ORF">CDAR_591511</name>
</gene>
<evidence type="ECO:0000313" key="2">
    <source>
        <dbReference type="Proteomes" id="UP001054837"/>
    </source>
</evidence>